<feature type="transmembrane region" description="Helical" evidence="1">
    <location>
        <begin position="6"/>
        <end position="39"/>
    </location>
</feature>
<sequence length="183" mass="20521">MGYLFVHILFISIVEAFFCVDLKLLALGLIVLVFGVAVANSKKIILEKSDIIIVFVLAFLNVYYAFIELRGLIFFKMTYILLLAILLSKVILPNISLKSYLGKIDTIYFIVLIGLVIEYLILLFFGHQILADLFMCHGLETGVRGYIPQYNITRELLPNNVTPTGLNSIMLGQQSASQLAVII</sequence>
<keyword evidence="1" id="KW-0472">Membrane</keyword>
<proteinExistence type="predicted"/>
<reference evidence="2" key="1">
    <citation type="submission" date="2018-05" db="EMBL/GenBank/DDBJ databases">
        <authorList>
            <person name="Lanie J.A."/>
            <person name="Ng W.-L."/>
            <person name="Kazmierczak K.M."/>
            <person name="Andrzejewski T.M."/>
            <person name="Davidsen T.M."/>
            <person name="Wayne K.J."/>
            <person name="Tettelin H."/>
            <person name="Glass J.I."/>
            <person name="Rusch D."/>
            <person name="Podicherti R."/>
            <person name="Tsui H.-C.T."/>
            <person name="Winkler M.E."/>
        </authorList>
    </citation>
    <scope>NUCLEOTIDE SEQUENCE</scope>
</reference>
<feature type="transmembrane region" description="Helical" evidence="1">
    <location>
        <begin position="107"/>
        <end position="126"/>
    </location>
</feature>
<feature type="transmembrane region" description="Helical" evidence="1">
    <location>
        <begin position="73"/>
        <end position="95"/>
    </location>
</feature>
<dbReference type="EMBL" id="UINC01158156">
    <property type="protein sequence ID" value="SVD55543.1"/>
    <property type="molecule type" value="Genomic_DNA"/>
</dbReference>
<keyword evidence="1" id="KW-0812">Transmembrane</keyword>
<evidence type="ECO:0000313" key="2">
    <source>
        <dbReference type="EMBL" id="SVD55543.1"/>
    </source>
</evidence>
<organism evidence="2">
    <name type="scientific">marine metagenome</name>
    <dbReference type="NCBI Taxonomy" id="408172"/>
    <lineage>
        <taxon>unclassified sequences</taxon>
        <taxon>metagenomes</taxon>
        <taxon>ecological metagenomes</taxon>
    </lineage>
</organism>
<evidence type="ECO:0000256" key="1">
    <source>
        <dbReference type="SAM" id="Phobius"/>
    </source>
</evidence>
<accession>A0A382W9P9</accession>
<protein>
    <submittedName>
        <fullName evidence="2">Uncharacterized protein</fullName>
    </submittedName>
</protein>
<gene>
    <name evidence="2" type="ORF">METZ01_LOCUS408397</name>
</gene>
<dbReference type="AlphaFoldDB" id="A0A382W9P9"/>
<keyword evidence="1" id="KW-1133">Transmembrane helix</keyword>
<name>A0A382W9P9_9ZZZZ</name>
<feature type="non-terminal residue" evidence="2">
    <location>
        <position position="183"/>
    </location>
</feature>
<feature type="transmembrane region" description="Helical" evidence="1">
    <location>
        <begin position="51"/>
        <end position="67"/>
    </location>
</feature>